<keyword evidence="1" id="KW-1133">Transmembrane helix</keyword>
<dbReference type="Proteomes" id="UP000001554">
    <property type="component" value="Chromosome 11"/>
</dbReference>
<evidence type="ECO:0000313" key="2">
    <source>
        <dbReference type="Proteomes" id="UP000001554"/>
    </source>
</evidence>
<feature type="transmembrane region" description="Helical" evidence="1">
    <location>
        <begin position="12"/>
        <end position="31"/>
    </location>
</feature>
<feature type="transmembrane region" description="Helical" evidence="1">
    <location>
        <begin position="93"/>
        <end position="116"/>
    </location>
</feature>
<feature type="transmembrane region" description="Helical" evidence="1">
    <location>
        <begin position="43"/>
        <end position="63"/>
    </location>
</feature>
<dbReference type="InterPro" id="IPR029058">
    <property type="entry name" value="AB_hydrolase_fold"/>
</dbReference>
<protein>
    <submittedName>
        <fullName evidence="3">Uncharacterized protein LOC118425427</fullName>
    </submittedName>
</protein>
<sequence length="546" mass="61007">MAPTRLLRPVLGFGVVCLVAAAVGLAVYAAYFHTPGPVYRYPVGVGMMLCSVLVVCSVQTVLLSAQLIRAACKEIPDSEGDCWNSMCCRTYDVVYFIAMTTVSFFFFIGSCVGQPWTPPDAVVWSLVLGLVNASNLLLAWARREEAKLRAKVTGHLPMDGGVPGDKVAVEPGSGSCVNKECLEATARDRLQFLNHLLRVLALLFFAMMLGGAWVQGIGYAQHGGSAAPGTFLEVRYGLGRQRFHVWCDGPVNASRPTVWLETGGGHTMYDLLGIHRGLVRAGWRACAYDKPGMGLSDYGFANQDDSYHYPLIQATGERGPFVVAAWGGGVNLAWEFARTHRENVTSLILMDCYDDEFEFRQDRFVRNLTEAEMERRREEAFGSRVFLHDVIRTVGVQWGLMFVFAGGGTDRATFQPQEYYDAYRFLNSYNEKSWTYQYFAMVDHFRHPYPFQNNTISRDIPLLVMASRTNDTAQCIKNKQPLDSQACRDAIRRHDYAYEYKLGTATYTDQSQVATCQDCTLGFPVEESQWTTGEILRYLDGLPTIA</sequence>
<keyword evidence="2" id="KW-1185">Reference proteome</keyword>
<reference evidence="2" key="1">
    <citation type="journal article" date="2020" name="Nat. Ecol. Evol.">
        <title>Deeply conserved synteny resolves early events in vertebrate evolution.</title>
        <authorList>
            <person name="Simakov O."/>
            <person name="Marletaz F."/>
            <person name="Yue J.X."/>
            <person name="O'Connell B."/>
            <person name="Jenkins J."/>
            <person name="Brandt A."/>
            <person name="Calef R."/>
            <person name="Tung C.H."/>
            <person name="Huang T.K."/>
            <person name="Schmutz J."/>
            <person name="Satoh N."/>
            <person name="Yu J.K."/>
            <person name="Putnam N.H."/>
            <person name="Green R.E."/>
            <person name="Rokhsar D.S."/>
        </authorList>
    </citation>
    <scope>NUCLEOTIDE SEQUENCE [LARGE SCALE GENOMIC DNA]</scope>
    <source>
        <strain evidence="2">S238N-H82</strain>
    </source>
</reference>
<proteinExistence type="predicted"/>
<dbReference type="OMA" id="GWRACAY"/>
<dbReference type="OrthoDB" id="164921at2759"/>
<accession>A0A9J7LX36</accession>
<dbReference type="Gene3D" id="3.40.50.1820">
    <property type="entry name" value="alpha/beta hydrolase"/>
    <property type="match status" value="1"/>
</dbReference>
<evidence type="ECO:0000256" key="1">
    <source>
        <dbReference type="SAM" id="Phobius"/>
    </source>
</evidence>
<dbReference type="SUPFAM" id="SSF53474">
    <property type="entry name" value="alpha/beta-Hydrolases"/>
    <property type="match status" value="1"/>
</dbReference>
<gene>
    <name evidence="3" type="primary">LOC118425427</name>
</gene>
<name>A0A9J7LX36_BRAFL</name>
<keyword evidence="1" id="KW-0812">Transmembrane</keyword>
<dbReference type="RefSeq" id="XP_035690129.1">
    <property type="nucleotide sequence ID" value="XM_035834236.1"/>
</dbReference>
<keyword evidence="1" id="KW-0472">Membrane</keyword>
<reference evidence="3" key="2">
    <citation type="submission" date="2025-08" db="UniProtKB">
        <authorList>
            <consortium name="RefSeq"/>
        </authorList>
    </citation>
    <scope>IDENTIFICATION</scope>
    <source>
        <strain evidence="3">S238N-H82</strain>
        <tissue evidence="3">Testes</tissue>
    </source>
</reference>
<feature type="transmembrane region" description="Helical" evidence="1">
    <location>
        <begin position="196"/>
        <end position="214"/>
    </location>
</feature>
<dbReference type="GeneID" id="118425427"/>
<organism evidence="2 3">
    <name type="scientific">Branchiostoma floridae</name>
    <name type="common">Florida lancelet</name>
    <name type="synonym">Amphioxus</name>
    <dbReference type="NCBI Taxonomy" id="7739"/>
    <lineage>
        <taxon>Eukaryota</taxon>
        <taxon>Metazoa</taxon>
        <taxon>Chordata</taxon>
        <taxon>Cephalochordata</taxon>
        <taxon>Leptocardii</taxon>
        <taxon>Amphioxiformes</taxon>
        <taxon>Branchiostomatidae</taxon>
        <taxon>Branchiostoma</taxon>
    </lineage>
</organism>
<dbReference type="AlphaFoldDB" id="A0A9J7LX36"/>
<feature type="transmembrane region" description="Helical" evidence="1">
    <location>
        <begin position="122"/>
        <end position="141"/>
    </location>
</feature>
<evidence type="ECO:0000313" key="3">
    <source>
        <dbReference type="RefSeq" id="XP_035690129.1"/>
    </source>
</evidence>
<dbReference type="KEGG" id="bfo:118425427"/>